<dbReference type="AlphaFoldDB" id="A0A7C9A8A5"/>
<name>A0A7C9A8A5_OPUST</name>
<evidence type="ECO:0000313" key="2">
    <source>
        <dbReference type="EMBL" id="MBA4659415.1"/>
    </source>
</evidence>
<organism evidence="2">
    <name type="scientific">Opuntia streptacantha</name>
    <name type="common">Prickly pear cactus</name>
    <name type="synonym">Opuntia cardona</name>
    <dbReference type="NCBI Taxonomy" id="393608"/>
    <lineage>
        <taxon>Eukaryota</taxon>
        <taxon>Viridiplantae</taxon>
        <taxon>Streptophyta</taxon>
        <taxon>Embryophyta</taxon>
        <taxon>Tracheophyta</taxon>
        <taxon>Spermatophyta</taxon>
        <taxon>Magnoliopsida</taxon>
        <taxon>eudicotyledons</taxon>
        <taxon>Gunneridae</taxon>
        <taxon>Pentapetalae</taxon>
        <taxon>Caryophyllales</taxon>
        <taxon>Cactineae</taxon>
        <taxon>Cactaceae</taxon>
        <taxon>Opuntioideae</taxon>
        <taxon>Opuntia</taxon>
    </lineage>
</organism>
<protein>
    <submittedName>
        <fullName evidence="2">Uncharacterized protein</fullName>
    </submittedName>
</protein>
<reference evidence="2" key="2">
    <citation type="submission" date="2020-07" db="EMBL/GenBank/DDBJ databases">
        <authorList>
            <person name="Vera ALvarez R."/>
            <person name="Arias-Moreno D.M."/>
            <person name="Jimenez-Jacinto V."/>
            <person name="Jimenez-Bremont J.F."/>
            <person name="Swaminathan K."/>
            <person name="Moose S.P."/>
            <person name="Guerrero-Gonzalez M.L."/>
            <person name="Marino-Ramirez L."/>
            <person name="Landsman D."/>
            <person name="Rodriguez-Kessler M."/>
            <person name="Delgado-Sanchez P."/>
        </authorList>
    </citation>
    <scope>NUCLEOTIDE SEQUENCE</scope>
    <source>
        <tissue evidence="2">Cladode</tissue>
    </source>
</reference>
<accession>A0A7C9A8A5</accession>
<feature type="region of interest" description="Disordered" evidence="1">
    <location>
        <begin position="84"/>
        <end position="108"/>
    </location>
</feature>
<evidence type="ECO:0000256" key="1">
    <source>
        <dbReference type="SAM" id="MobiDB-lite"/>
    </source>
</evidence>
<sequence length="108" mass="12832">MILLVQGFSITIRLQKFWVINKISEIWMEMMVWHQEPKYRVISLFDSENNFRLTTMFTDKHSSPCNNLMQLFCRRLHGPSVMRSKENKVPLNGNLKSQEARPAPSMRF</sequence>
<reference evidence="2" key="1">
    <citation type="journal article" date="2013" name="J. Plant Res.">
        <title>Effect of fungi and light on seed germination of three Opuntia species from semiarid lands of central Mexico.</title>
        <authorList>
            <person name="Delgado-Sanchez P."/>
            <person name="Jimenez-Bremont J.F."/>
            <person name="Guerrero-Gonzalez Mde L."/>
            <person name="Flores J."/>
        </authorList>
    </citation>
    <scope>NUCLEOTIDE SEQUENCE</scope>
    <source>
        <tissue evidence="2">Cladode</tissue>
    </source>
</reference>
<dbReference type="EMBL" id="GISG01203848">
    <property type="protein sequence ID" value="MBA4659415.1"/>
    <property type="molecule type" value="Transcribed_RNA"/>
</dbReference>
<proteinExistence type="predicted"/>